<organism evidence="2 3">
    <name type="scientific">Oryza meyeriana var. granulata</name>
    <dbReference type="NCBI Taxonomy" id="110450"/>
    <lineage>
        <taxon>Eukaryota</taxon>
        <taxon>Viridiplantae</taxon>
        <taxon>Streptophyta</taxon>
        <taxon>Embryophyta</taxon>
        <taxon>Tracheophyta</taxon>
        <taxon>Spermatophyta</taxon>
        <taxon>Magnoliopsida</taxon>
        <taxon>Liliopsida</taxon>
        <taxon>Poales</taxon>
        <taxon>Poaceae</taxon>
        <taxon>BOP clade</taxon>
        <taxon>Oryzoideae</taxon>
        <taxon>Oryzeae</taxon>
        <taxon>Oryzinae</taxon>
        <taxon>Oryza</taxon>
        <taxon>Oryza meyeriana</taxon>
    </lineage>
</organism>
<proteinExistence type="predicted"/>
<keyword evidence="3" id="KW-1185">Reference proteome</keyword>
<accession>A0A6G1CZR2</accession>
<reference evidence="2 3" key="1">
    <citation type="submission" date="2019-11" db="EMBL/GenBank/DDBJ databases">
        <title>Whole genome sequence of Oryza granulata.</title>
        <authorList>
            <person name="Li W."/>
        </authorList>
    </citation>
    <scope>NUCLEOTIDE SEQUENCE [LARGE SCALE GENOMIC DNA]</scope>
    <source>
        <strain evidence="3">cv. Menghai</strain>
        <tissue evidence="2">Leaf</tissue>
    </source>
</reference>
<feature type="region of interest" description="Disordered" evidence="1">
    <location>
        <begin position="67"/>
        <end position="96"/>
    </location>
</feature>
<name>A0A6G1CZR2_9ORYZ</name>
<feature type="compositionally biased region" description="Gly residues" evidence="1">
    <location>
        <begin position="84"/>
        <end position="93"/>
    </location>
</feature>
<evidence type="ECO:0000313" key="2">
    <source>
        <dbReference type="EMBL" id="KAF0905394.1"/>
    </source>
</evidence>
<protein>
    <submittedName>
        <fullName evidence="2">Uncharacterized protein</fullName>
    </submittedName>
</protein>
<dbReference type="EMBL" id="SPHZ02000007">
    <property type="protein sequence ID" value="KAF0905394.1"/>
    <property type="molecule type" value="Genomic_DNA"/>
</dbReference>
<dbReference type="AlphaFoldDB" id="A0A6G1CZR2"/>
<sequence length="143" mass="15283">MSTGNGPIGFRIAPARPHGEWRSRSLTPLGGEAGGLIAGDGADGQLPSATEYTVFAATSFFHWGPRCRRRPRLQEEEGDTTATGGDGGRGGARQGMLTFQPSELGVVEVREGVGGLRQRKRWWSMMPATVAGERGMRVAATWV</sequence>
<evidence type="ECO:0000256" key="1">
    <source>
        <dbReference type="SAM" id="MobiDB-lite"/>
    </source>
</evidence>
<feature type="region of interest" description="Disordered" evidence="1">
    <location>
        <begin position="1"/>
        <end position="24"/>
    </location>
</feature>
<comment type="caution">
    <text evidence="2">The sequence shown here is derived from an EMBL/GenBank/DDBJ whole genome shotgun (WGS) entry which is preliminary data.</text>
</comment>
<evidence type="ECO:0000313" key="3">
    <source>
        <dbReference type="Proteomes" id="UP000479710"/>
    </source>
</evidence>
<dbReference type="Proteomes" id="UP000479710">
    <property type="component" value="Unassembled WGS sequence"/>
</dbReference>
<gene>
    <name evidence="2" type="ORF">E2562_004371</name>
</gene>